<keyword evidence="7" id="KW-1185">Reference proteome</keyword>
<comment type="similarity">
    <text evidence="1">Belongs to the protein kinase superfamily. ADCK protein kinase family.</text>
</comment>
<feature type="domain" description="Protein kinase" evidence="5">
    <location>
        <begin position="120"/>
        <end position="431"/>
    </location>
</feature>
<dbReference type="SUPFAM" id="SSF56112">
    <property type="entry name" value="Protein kinase-like (PK-like)"/>
    <property type="match status" value="1"/>
</dbReference>
<keyword evidence="2" id="KW-0808">Transferase</keyword>
<dbReference type="Gene3D" id="1.10.510.10">
    <property type="entry name" value="Transferase(Phosphotransferase) domain 1"/>
    <property type="match status" value="1"/>
</dbReference>
<sequence>MTTVIGRRARLAAVPLSFGGRAVAGWGRRLAGADADAVSADVLERNAEQLFAVLGQLRGGAMKVGQALSVYEPMLPAEFAEPYRRALTRLQAAGPAMPVADVHRVLDTQLGSAWRTRFREFDAEPAAAASVGQVHRAVWHDGRAVAVKVQYPGAGDALDADLRTLERFSRVLTMIVPELDARAVLAELRRRMLDELDYRAEAAHQRVFAAAFDGDEHLAVAKVVASAPRVIVSEWLDGEPLGVAMTRDTDAAQRDRWARTIVETMFSTPARLGLLHADPHPGNVLVLPDGRLGLVDFGAVAELPDGVPPVLATILRHVADGDADAAVALMRAEGFVAGEVAASDVLRFVGGLADPLREPRFRFHRAWLARHGARVTDLRGRAYRETGRALSLPAGHMVVVRVLSGWCAVLAQLDCTVDARGLAREWLPGFR</sequence>
<dbReference type="PANTHER" id="PTHR43851">
    <property type="match status" value="1"/>
</dbReference>
<evidence type="ECO:0000313" key="6">
    <source>
        <dbReference type="EMBL" id="QNG50823.1"/>
    </source>
</evidence>
<evidence type="ECO:0000256" key="3">
    <source>
        <dbReference type="ARBA" id="ARBA00022741"/>
    </source>
</evidence>
<evidence type="ECO:0000256" key="2">
    <source>
        <dbReference type="ARBA" id="ARBA00022679"/>
    </source>
</evidence>
<name>A0A7G7MDG2_9PSEU</name>
<accession>A0A7G7MDG2</accession>
<keyword evidence="4" id="KW-0067">ATP-binding</keyword>
<dbReference type="AlphaFoldDB" id="A0A7G7MDG2"/>
<dbReference type="Proteomes" id="UP000515728">
    <property type="component" value="Chromosome"/>
</dbReference>
<proteinExistence type="inferred from homology"/>
<dbReference type="EMBL" id="CP060131">
    <property type="protein sequence ID" value="QNG50823.1"/>
    <property type="molecule type" value="Genomic_DNA"/>
</dbReference>
<dbReference type="RefSeq" id="WP_185717584.1">
    <property type="nucleotide sequence ID" value="NZ_BAAAWI010000001.1"/>
</dbReference>
<dbReference type="InterPro" id="IPR034646">
    <property type="entry name" value="ADCK3_dom"/>
</dbReference>
<dbReference type="InterPro" id="IPR000719">
    <property type="entry name" value="Prot_kinase_dom"/>
</dbReference>
<keyword evidence="6" id="KW-0418">Kinase</keyword>
<dbReference type="InterPro" id="IPR004147">
    <property type="entry name" value="ABC1_dom"/>
</dbReference>
<dbReference type="InterPro" id="IPR051409">
    <property type="entry name" value="Atypical_kinase_ADCK"/>
</dbReference>
<dbReference type="CDD" id="cd13970">
    <property type="entry name" value="ABC1_ADCK3"/>
    <property type="match status" value="1"/>
</dbReference>
<protein>
    <submittedName>
        <fullName evidence="6">AarF/ABC1/UbiB kinase family protein</fullName>
    </submittedName>
</protein>
<dbReference type="KEGG" id="ppel:H6H00_21800"/>
<keyword evidence="3" id="KW-0547">Nucleotide-binding</keyword>
<evidence type="ECO:0000313" key="7">
    <source>
        <dbReference type="Proteomes" id="UP000515728"/>
    </source>
</evidence>
<reference evidence="6 7" key="1">
    <citation type="submission" date="2020-08" db="EMBL/GenBank/DDBJ databases">
        <authorList>
            <person name="Mo P."/>
        </authorList>
    </citation>
    <scope>NUCLEOTIDE SEQUENCE [LARGE SCALE GENOMIC DNA]</scope>
    <source>
        <strain evidence="6 7">CGMCC 4.1532</strain>
    </source>
</reference>
<dbReference type="Pfam" id="PF03109">
    <property type="entry name" value="ABC1"/>
    <property type="match status" value="1"/>
</dbReference>
<gene>
    <name evidence="6" type="ORF">H6H00_21800</name>
</gene>
<evidence type="ECO:0000256" key="1">
    <source>
        <dbReference type="ARBA" id="ARBA00009670"/>
    </source>
</evidence>
<dbReference type="GO" id="GO:0004672">
    <property type="term" value="F:protein kinase activity"/>
    <property type="evidence" value="ECO:0007669"/>
    <property type="project" value="InterPro"/>
</dbReference>
<dbReference type="InterPro" id="IPR011009">
    <property type="entry name" value="Kinase-like_dom_sf"/>
</dbReference>
<dbReference type="PANTHER" id="PTHR43851:SF3">
    <property type="entry name" value="COENZYME Q8"/>
    <property type="match status" value="1"/>
</dbReference>
<organism evidence="6 7">
    <name type="scientific">Pseudonocardia petroleophila</name>
    <dbReference type="NCBI Taxonomy" id="37331"/>
    <lineage>
        <taxon>Bacteria</taxon>
        <taxon>Bacillati</taxon>
        <taxon>Actinomycetota</taxon>
        <taxon>Actinomycetes</taxon>
        <taxon>Pseudonocardiales</taxon>
        <taxon>Pseudonocardiaceae</taxon>
        <taxon>Pseudonocardia</taxon>
    </lineage>
</organism>
<evidence type="ECO:0000256" key="4">
    <source>
        <dbReference type="ARBA" id="ARBA00022840"/>
    </source>
</evidence>
<evidence type="ECO:0000259" key="5">
    <source>
        <dbReference type="PROSITE" id="PS50011"/>
    </source>
</evidence>
<dbReference type="PROSITE" id="PS50011">
    <property type="entry name" value="PROTEIN_KINASE_DOM"/>
    <property type="match status" value="1"/>
</dbReference>
<dbReference type="GO" id="GO:0005524">
    <property type="term" value="F:ATP binding"/>
    <property type="evidence" value="ECO:0007669"/>
    <property type="project" value="UniProtKB-KW"/>
</dbReference>